<gene>
    <name evidence="1" type="ORF">Geu3261_0514_002</name>
</gene>
<dbReference type="RefSeq" id="WP_048852599.1">
    <property type="nucleotide sequence ID" value="NZ_BANI01000422.1"/>
</dbReference>
<protein>
    <submittedName>
        <fullName evidence="1">Uncharacterized protein</fullName>
    </submittedName>
</protein>
<evidence type="ECO:0000313" key="1">
    <source>
        <dbReference type="EMBL" id="GAN98153.1"/>
    </source>
</evidence>
<accession>A0A0D6Q486</accession>
<sequence length="122" mass="12067">MSLPDLTNSVAKVIICPGAPQPGPITVTAITCDNTGCLTFTLSDGSTIGPVVFSASVAKGLGGTRLVAADSDGTILINEKAAFGRDAQGRLAIMGALPTSADGLEAGSGVLYRNADGTLGMA</sequence>
<dbReference type="AlphaFoldDB" id="A0A0D6Q486"/>
<organism evidence="1 2">
    <name type="scientific">Komagataeibacter europaeus NBRC 3261</name>
    <dbReference type="NCBI Taxonomy" id="1234669"/>
    <lineage>
        <taxon>Bacteria</taxon>
        <taxon>Pseudomonadati</taxon>
        <taxon>Pseudomonadota</taxon>
        <taxon>Alphaproteobacteria</taxon>
        <taxon>Acetobacterales</taxon>
        <taxon>Acetobacteraceae</taxon>
        <taxon>Komagataeibacter</taxon>
    </lineage>
</organism>
<dbReference type="EMBL" id="BANI01000422">
    <property type="protein sequence ID" value="GAN98153.1"/>
    <property type="molecule type" value="Genomic_DNA"/>
</dbReference>
<proteinExistence type="predicted"/>
<reference evidence="1 2" key="1">
    <citation type="submission" date="2012-11" db="EMBL/GenBank/DDBJ databases">
        <title>Whole genome sequence of Gluconacetobacter europaeus NBRC3261.</title>
        <authorList>
            <person name="Azuma Y."/>
            <person name="Higashiura N."/>
            <person name="Hirakawa H."/>
            <person name="Matsushita K."/>
        </authorList>
    </citation>
    <scope>NUCLEOTIDE SEQUENCE [LARGE SCALE GENOMIC DNA]</scope>
    <source>
        <strain evidence="1 2">NBRC 3261</strain>
    </source>
</reference>
<evidence type="ECO:0000313" key="2">
    <source>
        <dbReference type="Proteomes" id="UP000032675"/>
    </source>
</evidence>
<name>A0A0D6Q486_KOMEU</name>
<dbReference type="Proteomes" id="UP000032675">
    <property type="component" value="Unassembled WGS sequence"/>
</dbReference>
<comment type="caution">
    <text evidence="1">The sequence shown here is derived from an EMBL/GenBank/DDBJ whole genome shotgun (WGS) entry which is preliminary data.</text>
</comment>